<proteinExistence type="predicted"/>
<dbReference type="Pfam" id="PF00903">
    <property type="entry name" value="Glyoxalase"/>
    <property type="match status" value="1"/>
</dbReference>
<evidence type="ECO:0000313" key="2">
    <source>
        <dbReference type="EMBL" id="MFC6786926.1"/>
    </source>
</evidence>
<evidence type="ECO:0000259" key="1">
    <source>
        <dbReference type="PROSITE" id="PS51819"/>
    </source>
</evidence>
<name>A0ABD5TCE1_9EURY</name>
<dbReference type="InterPro" id="IPR004360">
    <property type="entry name" value="Glyas_Fos-R_dOase_dom"/>
</dbReference>
<dbReference type="Proteomes" id="UP001596443">
    <property type="component" value="Unassembled WGS sequence"/>
</dbReference>
<dbReference type="GeneID" id="81210027"/>
<feature type="domain" description="VOC" evidence="1">
    <location>
        <begin position="5"/>
        <end position="130"/>
    </location>
</feature>
<gene>
    <name evidence="2" type="ORF">ACFQFD_13260</name>
</gene>
<dbReference type="EMBL" id="JBHSWX010000012">
    <property type="protein sequence ID" value="MFC6786926.1"/>
    <property type="molecule type" value="Genomic_DNA"/>
</dbReference>
<dbReference type="RefSeq" id="WP_284063392.1">
    <property type="nucleotide sequence ID" value="NZ_CP126158.1"/>
</dbReference>
<dbReference type="SUPFAM" id="SSF54593">
    <property type="entry name" value="Glyoxalase/Bleomycin resistance protein/Dihydroxybiphenyl dioxygenase"/>
    <property type="match status" value="1"/>
</dbReference>
<comment type="caution">
    <text evidence="2">The sequence shown here is derived from an EMBL/GenBank/DDBJ whole genome shotgun (WGS) entry which is preliminary data.</text>
</comment>
<keyword evidence="3" id="KW-1185">Reference proteome</keyword>
<dbReference type="PROSITE" id="PS51819">
    <property type="entry name" value="VOC"/>
    <property type="match status" value="1"/>
</dbReference>
<sequence>MNVRTIDHVNLRIPADGLADAGAFYADGLGFELEGVDRFEAGEKPFFDVRLAPEHVIHLWPTDEFEPPTATNYDHVALVVEADVATVTEALADAGIEVERRLDSPLGATGEAGAVYVRDPFGYRVELKEPVE</sequence>
<reference evidence="2 3" key="1">
    <citation type="journal article" date="2019" name="Int. J. Syst. Evol. Microbiol.">
        <title>The Global Catalogue of Microorganisms (GCM) 10K type strain sequencing project: providing services to taxonomists for standard genome sequencing and annotation.</title>
        <authorList>
            <consortium name="The Broad Institute Genomics Platform"/>
            <consortium name="The Broad Institute Genome Sequencing Center for Infectious Disease"/>
            <person name="Wu L."/>
            <person name="Ma J."/>
        </authorList>
    </citation>
    <scope>NUCLEOTIDE SEQUENCE [LARGE SCALE GENOMIC DNA]</scope>
    <source>
        <strain evidence="2 3">SYNS20</strain>
    </source>
</reference>
<evidence type="ECO:0000313" key="3">
    <source>
        <dbReference type="Proteomes" id="UP001596443"/>
    </source>
</evidence>
<dbReference type="InterPro" id="IPR037523">
    <property type="entry name" value="VOC_core"/>
</dbReference>
<dbReference type="Gene3D" id="3.10.180.10">
    <property type="entry name" value="2,3-Dihydroxybiphenyl 1,2-Dioxygenase, domain 1"/>
    <property type="match status" value="1"/>
</dbReference>
<protein>
    <submittedName>
        <fullName evidence="2">VOC family protein</fullName>
    </submittedName>
</protein>
<dbReference type="InterPro" id="IPR029068">
    <property type="entry name" value="Glyas_Bleomycin-R_OHBP_Dase"/>
</dbReference>
<organism evidence="2 3">
    <name type="scientific">Halobaculum halobium</name>
    <dbReference type="NCBI Taxonomy" id="3032281"/>
    <lineage>
        <taxon>Archaea</taxon>
        <taxon>Methanobacteriati</taxon>
        <taxon>Methanobacteriota</taxon>
        <taxon>Stenosarchaea group</taxon>
        <taxon>Halobacteria</taxon>
        <taxon>Halobacteriales</taxon>
        <taxon>Haloferacaceae</taxon>
        <taxon>Halobaculum</taxon>
    </lineage>
</organism>
<dbReference type="AlphaFoldDB" id="A0ABD5TCE1"/>
<accession>A0ABD5TCE1</accession>